<proteinExistence type="predicted"/>
<dbReference type="Proteomes" id="UP000789833">
    <property type="component" value="Unassembled WGS sequence"/>
</dbReference>
<accession>A0ABM8YKY3</accession>
<protein>
    <submittedName>
        <fullName evidence="1">Uncharacterized protein</fullName>
    </submittedName>
</protein>
<dbReference type="RefSeq" id="WP_230500518.1">
    <property type="nucleotide sequence ID" value="NZ_CAKJTJ010000005.1"/>
</dbReference>
<comment type="caution">
    <text evidence="1">The sequence shown here is derived from an EMBL/GenBank/DDBJ whole genome shotgun (WGS) entry which is preliminary data.</text>
</comment>
<gene>
    <name evidence="1" type="ORF">BACCIP111883_01371</name>
</gene>
<organism evidence="1 2">
    <name type="scientific">Sutcliffiella rhizosphaerae</name>
    <dbReference type="NCBI Taxonomy" id="2880967"/>
    <lineage>
        <taxon>Bacteria</taxon>
        <taxon>Bacillati</taxon>
        <taxon>Bacillota</taxon>
        <taxon>Bacilli</taxon>
        <taxon>Bacillales</taxon>
        <taxon>Bacillaceae</taxon>
        <taxon>Sutcliffiella</taxon>
    </lineage>
</organism>
<name>A0ABM8YKY3_9BACI</name>
<evidence type="ECO:0000313" key="2">
    <source>
        <dbReference type="Proteomes" id="UP000789833"/>
    </source>
</evidence>
<evidence type="ECO:0000313" key="1">
    <source>
        <dbReference type="EMBL" id="CAG9620602.1"/>
    </source>
</evidence>
<reference evidence="1 2" key="1">
    <citation type="submission" date="2021-10" db="EMBL/GenBank/DDBJ databases">
        <authorList>
            <person name="Criscuolo A."/>
        </authorList>
    </citation>
    <scope>NUCLEOTIDE SEQUENCE [LARGE SCALE GENOMIC DNA]</scope>
    <source>
        <strain evidence="2">CIP 111883</strain>
    </source>
</reference>
<dbReference type="EMBL" id="CAKJTJ010000005">
    <property type="protein sequence ID" value="CAG9620602.1"/>
    <property type="molecule type" value="Genomic_DNA"/>
</dbReference>
<keyword evidence="2" id="KW-1185">Reference proteome</keyword>
<sequence length="84" mass="10094">MELLNISYLKKGQLLGFFDKFPSSKVLFSPIKNYYFVSYVYWDERDAVVTEEDLERMEMLMNTYLGKESFYRKRKNLNEKDAPA</sequence>